<accession>A0A5J4VPR0</accession>
<evidence type="ECO:0000256" key="4">
    <source>
        <dbReference type="PROSITE-ProRule" id="PRU00221"/>
    </source>
</evidence>
<dbReference type="InterPro" id="IPR045223">
    <property type="entry name" value="RACK1-like"/>
</dbReference>
<evidence type="ECO:0000256" key="3">
    <source>
        <dbReference type="ARBA" id="ARBA00022737"/>
    </source>
</evidence>
<feature type="repeat" description="WD" evidence="4">
    <location>
        <begin position="11"/>
        <end position="50"/>
    </location>
</feature>
<dbReference type="Gene3D" id="2.130.10.10">
    <property type="entry name" value="YVTN repeat-like/Quinoprotein amine dehydrogenase"/>
    <property type="match status" value="1"/>
</dbReference>
<dbReference type="InterPro" id="IPR015943">
    <property type="entry name" value="WD40/YVTN_repeat-like_dom_sf"/>
</dbReference>
<feature type="repeat" description="WD" evidence="4">
    <location>
        <begin position="184"/>
        <end position="225"/>
    </location>
</feature>
<dbReference type="GO" id="GO:0043022">
    <property type="term" value="F:ribosome binding"/>
    <property type="evidence" value="ECO:0007669"/>
    <property type="project" value="InterPro"/>
</dbReference>
<name>A0A5J4VPR0_9EUKA</name>
<organism evidence="5 6">
    <name type="scientific">Streblomastix strix</name>
    <dbReference type="NCBI Taxonomy" id="222440"/>
    <lineage>
        <taxon>Eukaryota</taxon>
        <taxon>Metamonada</taxon>
        <taxon>Preaxostyla</taxon>
        <taxon>Oxymonadida</taxon>
        <taxon>Streblomastigidae</taxon>
        <taxon>Streblomastix</taxon>
    </lineage>
</organism>
<dbReference type="EMBL" id="SNRW01005738">
    <property type="protein sequence ID" value="KAA6384481.1"/>
    <property type="molecule type" value="Genomic_DNA"/>
</dbReference>
<dbReference type="FunFam" id="2.130.10.10:FF:000615">
    <property type="entry name" value="Receptor for activated C kinase 1"/>
    <property type="match status" value="1"/>
</dbReference>
<reference evidence="5 6" key="1">
    <citation type="submission" date="2019-03" db="EMBL/GenBank/DDBJ databases">
        <title>Single cell metagenomics reveals metabolic interactions within the superorganism composed of flagellate Streblomastix strix and complex community of Bacteroidetes bacteria on its surface.</title>
        <authorList>
            <person name="Treitli S.C."/>
            <person name="Kolisko M."/>
            <person name="Husnik F."/>
            <person name="Keeling P."/>
            <person name="Hampl V."/>
        </authorList>
    </citation>
    <scope>NUCLEOTIDE SEQUENCE [LARGE SCALE GENOMIC DNA]</scope>
    <source>
        <strain evidence="5">ST1C</strain>
    </source>
</reference>
<protein>
    <submittedName>
        <fullName evidence="5">Putative G-protein complex beta subunit</fullName>
    </submittedName>
</protein>
<dbReference type="SMART" id="SM00320">
    <property type="entry name" value="WD40"/>
    <property type="match status" value="7"/>
</dbReference>
<evidence type="ECO:0000313" key="6">
    <source>
        <dbReference type="Proteomes" id="UP000324800"/>
    </source>
</evidence>
<feature type="repeat" description="WD" evidence="4">
    <location>
        <begin position="295"/>
        <end position="325"/>
    </location>
</feature>
<dbReference type="GO" id="GO:0045182">
    <property type="term" value="F:translation regulator activity"/>
    <property type="evidence" value="ECO:0007669"/>
    <property type="project" value="InterPro"/>
</dbReference>
<dbReference type="AlphaFoldDB" id="A0A5J4VPR0"/>
<dbReference type="PROSITE" id="PS50082">
    <property type="entry name" value="WD_REPEATS_2"/>
    <property type="match status" value="5"/>
</dbReference>
<sequence length="325" mass="35944">MAANIISLGSYKNHTDWVTSIAATSDLLISASRDKKLCLWGLNRSDQTQHLIPRRILTGHNHIIQNICLSSDGQYAISASWDKTLRLWDLNARKTIAHFVGHKDDVLSVSLSRNNRQIISSSRDKTIKLWNIYGECKYTTPELPEWVTAVKFGLADDNSPIVSAGYDRLIRVWDRTTFAQKYALKGHTGFINTIAISPDCSLVASGGRDTNVNMSDIPTGTFRYALSAGDVVNDLCFAPNRLWLAVATDSGVKIFDLNKKAVIVDLKLQQQDLLAATEYVVDAETKAPKSPKALSLSFSPDGMSLYAGFSDGYVRCWNIPVTQQA</sequence>
<dbReference type="SUPFAM" id="SSF50978">
    <property type="entry name" value="WD40 repeat-like"/>
    <property type="match status" value="1"/>
</dbReference>
<comment type="similarity">
    <text evidence="1">Belongs to the WD repeat G protein beta family. Ribosomal protein RACK1 subfamily.</text>
</comment>
<gene>
    <name evidence="5" type="ORF">EZS28_019993</name>
</gene>
<evidence type="ECO:0000256" key="1">
    <source>
        <dbReference type="ARBA" id="ARBA00007253"/>
    </source>
</evidence>
<dbReference type="InterPro" id="IPR036322">
    <property type="entry name" value="WD40_repeat_dom_sf"/>
</dbReference>
<dbReference type="CDD" id="cd00200">
    <property type="entry name" value="WD40"/>
    <property type="match status" value="1"/>
</dbReference>
<evidence type="ECO:0000256" key="2">
    <source>
        <dbReference type="ARBA" id="ARBA00022574"/>
    </source>
</evidence>
<comment type="caution">
    <text evidence="5">The sequence shown here is derived from an EMBL/GenBank/DDBJ whole genome shotgun (WGS) entry which is preliminary data.</text>
</comment>
<feature type="repeat" description="WD" evidence="4">
    <location>
        <begin position="57"/>
        <end position="98"/>
    </location>
</feature>
<dbReference type="InterPro" id="IPR019775">
    <property type="entry name" value="WD40_repeat_CS"/>
</dbReference>
<dbReference type="Pfam" id="PF00400">
    <property type="entry name" value="WD40"/>
    <property type="match status" value="7"/>
</dbReference>
<keyword evidence="2 4" id="KW-0853">WD repeat</keyword>
<dbReference type="PROSITE" id="PS00678">
    <property type="entry name" value="WD_REPEATS_1"/>
    <property type="match status" value="2"/>
</dbReference>
<feature type="repeat" description="WD" evidence="4">
    <location>
        <begin position="99"/>
        <end position="132"/>
    </location>
</feature>
<dbReference type="PRINTS" id="PR00320">
    <property type="entry name" value="GPROTEINBRPT"/>
</dbReference>
<dbReference type="PROSITE" id="PS50294">
    <property type="entry name" value="WD_REPEATS_REGION"/>
    <property type="match status" value="3"/>
</dbReference>
<keyword evidence="3" id="KW-0677">Repeat</keyword>
<dbReference type="OrthoDB" id="7875889at2759"/>
<evidence type="ECO:0000313" key="5">
    <source>
        <dbReference type="EMBL" id="KAA6384481.1"/>
    </source>
</evidence>
<dbReference type="InterPro" id="IPR020472">
    <property type="entry name" value="WD40_PAC1"/>
</dbReference>
<dbReference type="Proteomes" id="UP000324800">
    <property type="component" value="Unassembled WGS sequence"/>
</dbReference>
<dbReference type="PANTHER" id="PTHR19868">
    <property type="entry name" value="RECEPTOR FOR ACTIVATED PROTEIN KINASE C RACK1"/>
    <property type="match status" value="1"/>
</dbReference>
<dbReference type="InterPro" id="IPR001680">
    <property type="entry name" value="WD40_rpt"/>
</dbReference>
<proteinExistence type="inferred from homology"/>